<feature type="signal peptide" evidence="1">
    <location>
        <begin position="1"/>
        <end position="18"/>
    </location>
</feature>
<dbReference type="InterPro" id="IPR029058">
    <property type="entry name" value="AB_hydrolase_fold"/>
</dbReference>
<keyword evidence="1" id="KW-0732">Signal</keyword>
<dbReference type="Proteomes" id="UP000231553">
    <property type="component" value="Unassembled WGS sequence"/>
</dbReference>
<dbReference type="SUPFAM" id="SSF53474">
    <property type="entry name" value="alpha/beta-Hydrolases"/>
    <property type="match status" value="1"/>
</dbReference>
<evidence type="ECO:0008006" key="4">
    <source>
        <dbReference type="Google" id="ProtNLM"/>
    </source>
</evidence>
<name>A0A2M8IYP5_9RHOB</name>
<comment type="caution">
    <text evidence="2">The sequence shown here is derived from an EMBL/GenBank/DDBJ whole genome shotgun (WGS) entry which is preliminary data.</text>
</comment>
<gene>
    <name evidence="2" type="ORF">CVM52_16010</name>
</gene>
<dbReference type="AlphaFoldDB" id="A0A2M8IYP5"/>
<sequence length="256" mass="27468">MIRAALLMLMLAAGAATAQSEVDRTWQQAQVWLPGTVTAITPAELPAHIQTRAVVLYAHGCDGLGRITTVSARFLAGAGYLVVAPDSFARAEKPVSCDPAIPRGGLHRAVLGWRQAELRHAITRLRALPATRDLPIALMGHSEGGITVATIEAPEVALRVIEGWTCHAGWPEYRGLNAPADQPVLALVGGLDPWFRAPVLRGDCGAFMPADAPMRSVVYPPPNHLARKHWLSFDTAVQATVLEFLSAHLPAKRDVP</sequence>
<organism evidence="2 3">
    <name type="scientific">Pseudooceanicola lipolyticus</name>
    <dbReference type="NCBI Taxonomy" id="2029104"/>
    <lineage>
        <taxon>Bacteria</taxon>
        <taxon>Pseudomonadati</taxon>
        <taxon>Pseudomonadota</taxon>
        <taxon>Alphaproteobacteria</taxon>
        <taxon>Rhodobacterales</taxon>
        <taxon>Paracoccaceae</taxon>
        <taxon>Pseudooceanicola</taxon>
    </lineage>
</organism>
<protein>
    <recommendedName>
        <fullName evidence="4">Dienelactone hydrolase domain-containing protein</fullName>
    </recommendedName>
</protein>
<feature type="chain" id="PRO_5014838095" description="Dienelactone hydrolase domain-containing protein" evidence="1">
    <location>
        <begin position="19"/>
        <end position="256"/>
    </location>
</feature>
<accession>A0A2M8IYP5</accession>
<evidence type="ECO:0000313" key="2">
    <source>
        <dbReference type="EMBL" id="PJE35656.1"/>
    </source>
</evidence>
<dbReference type="Gene3D" id="3.40.50.1820">
    <property type="entry name" value="alpha/beta hydrolase"/>
    <property type="match status" value="1"/>
</dbReference>
<keyword evidence="3" id="KW-1185">Reference proteome</keyword>
<proteinExistence type="predicted"/>
<evidence type="ECO:0000256" key="1">
    <source>
        <dbReference type="SAM" id="SignalP"/>
    </source>
</evidence>
<reference evidence="2 3" key="1">
    <citation type="journal article" date="2018" name="Int. J. Syst. Evol. Microbiol.">
        <title>Pseudooceanicola lipolyticus sp. nov., a marine alphaproteobacterium, reclassification of Oceanicola flagellatus as Pseudooceanicola flagellatus comb. nov. and emended description of the genus Pseudooceanicola.</title>
        <authorList>
            <person name="Huang M.-M."/>
            <person name="Guo L.-L."/>
            <person name="Wu Y.-H."/>
            <person name="Lai Q.-L."/>
            <person name="Shao Z.-Z."/>
            <person name="Wang C.-S."/>
            <person name="Wu M."/>
            <person name="Xu X.-W."/>
        </authorList>
    </citation>
    <scope>NUCLEOTIDE SEQUENCE [LARGE SCALE GENOMIC DNA]</scope>
    <source>
        <strain evidence="2 3">157</strain>
    </source>
</reference>
<dbReference type="OrthoDB" id="3647650at2"/>
<dbReference type="RefSeq" id="WP_100163485.1">
    <property type="nucleotide sequence ID" value="NZ_PGTB01000078.1"/>
</dbReference>
<dbReference type="EMBL" id="PGTB01000078">
    <property type="protein sequence ID" value="PJE35656.1"/>
    <property type="molecule type" value="Genomic_DNA"/>
</dbReference>
<evidence type="ECO:0000313" key="3">
    <source>
        <dbReference type="Proteomes" id="UP000231553"/>
    </source>
</evidence>